<dbReference type="PANTHER" id="PTHR10704">
    <property type="entry name" value="CARBOHYDRATE SULFOTRANSFERASE"/>
    <property type="match status" value="1"/>
</dbReference>
<accession>A0A2H3NPA2</accession>
<sequence length="328" mass="36865">MMSSPSPLRRWVERLIHRVSPVWWANLGGCSDLLARRFPTQSPPILLVAFPRSGSSWLGRLLAYADNACYLREPITQARRRWHPDVQYAVSDAGPHHAPKHYRRYADRAFAGCPAFSYATVRTSRDWALRHRHERRVLIKEVNPFAVGWMQKHYAPTVIHLVRHPVAVAQSMYRRGWTSQTLREYVSPERLAESPLDPSAVPKSFWGQIGAVQGLAHRAVRQACPDDAYTAVQYETLCTDPEGMVRRLCHDVGLAWDDASMPAAIASHSAASGGSSSNPYSTTRRSKERAAAWKNAPSEHIQAVRAGYAATHPPVYADDWANRPVNED</sequence>
<feature type="compositionally biased region" description="Low complexity" evidence="1">
    <location>
        <begin position="267"/>
        <end position="277"/>
    </location>
</feature>
<dbReference type="InterPro" id="IPR051135">
    <property type="entry name" value="Gal/GlcNAc/GalNAc_ST"/>
</dbReference>
<protein>
    <recommendedName>
        <fullName evidence="4">Sulfotransferase family protein</fullName>
    </recommendedName>
</protein>
<keyword evidence="3" id="KW-1185">Reference proteome</keyword>
<gene>
    <name evidence="2" type="ORF">CRI93_02755</name>
</gene>
<evidence type="ECO:0000313" key="3">
    <source>
        <dbReference type="Proteomes" id="UP000221024"/>
    </source>
</evidence>
<name>A0A2H3NPA2_9BACT</name>
<dbReference type="EMBL" id="PDEP01000002">
    <property type="protein sequence ID" value="PEN08695.1"/>
    <property type="molecule type" value="Genomic_DNA"/>
</dbReference>
<evidence type="ECO:0008006" key="4">
    <source>
        <dbReference type="Google" id="ProtNLM"/>
    </source>
</evidence>
<dbReference type="SUPFAM" id="SSF52540">
    <property type="entry name" value="P-loop containing nucleoside triphosphate hydrolases"/>
    <property type="match status" value="1"/>
</dbReference>
<dbReference type="InterPro" id="IPR027417">
    <property type="entry name" value="P-loop_NTPase"/>
</dbReference>
<evidence type="ECO:0000313" key="2">
    <source>
        <dbReference type="EMBL" id="PEN08695.1"/>
    </source>
</evidence>
<evidence type="ECO:0000256" key="1">
    <source>
        <dbReference type="SAM" id="MobiDB-lite"/>
    </source>
</evidence>
<comment type="caution">
    <text evidence="2">The sequence shown here is derived from an EMBL/GenBank/DDBJ whole genome shotgun (WGS) entry which is preliminary data.</text>
</comment>
<dbReference type="PANTHER" id="PTHR10704:SF44">
    <property type="entry name" value="LD35051P-RELATED"/>
    <property type="match status" value="1"/>
</dbReference>
<dbReference type="AlphaFoldDB" id="A0A2H3NPA2"/>
<dbReference type="GO" id="GO:0001517">
    <property type="term" value="F:N-acetylglucosamine 6-O-sulfotransferase activity"/>
    <property type="evidence" value="ECO:0007669"/>
    <property type="project" value="TreeGrafter"/>
</dbReference>
<organism evidence="2 3">
    <name type="scientific">Longimonas halophila</name>
    <dbReference type="NCBI Taxonomy" id="1469170"/>
    <lineage>
        <taxon>Bacteria</taxon>
        <taxon>Pseudomonadati</taxon>
        <taxon>Rhodothermota</taxon>
        <taxon>Rhodothermia</taxon>
        <taxon>Rhodothermales</taxon>
        <taxon>Salisaetaceae</taxon>
        <taxon>Longimonas</taxon>
    </lineage>
</organism>
<dbReference type="RefSeq" id="WP_098061090.1">
    <property type="nucleotide sequence ID" value="NZ_PDEP01000002.1"/>
</dbReference>
<proteinExistence type="predicted"/>
<dbReference type="Proteomes" id="UP000221024">
    <property type="component" value="Unassembled WGS sequence"/>
</dbReference>
<dbReference type="OrthoDB" id="1431348at2"/>
<dbReference type="Pfam" id="PF13469">
    <property type="entry name" value="Sulfotransfer_3"/>
    <property type="match status" value="1"/>
</dbReference>
<reference evidence="2 3" key="1">
    <citation type="submission" date="2017-10" db="EMBL/GenBank/DDBJ databases">
        <title>Draft genome of Longimonas halophila.</title>
        <authorList>
            <person name="Goh K.M."/>
            <person name="Shamsir M.S."/>
            <person name="Lim S.W."/>
        </authorList>
    </citation>
    <scope>NUCLEOTIDE SEQUENCE [LARGE SCALE GENOMIC DNA]</scope>
    <source>
        <strain evidence="2 3">KCTC 42399</strain>
    </source>
</reference>
<dbReference type="Gene3D" id="3.40.50.300">
    <property type="entry name" value="P-loop containing nucleotide triphosphate hydrolases"/>
    <property type="match status" value="1"/>
</dbReference>
<feature type="region of interest" description="Disordered" evidence="1">
    <location>
        <begin position="267"/>
        <end position="297"/>
    </location>
</feature>
<dbReference type="GO" id="GO:0006044">
    <property type="term" value="P:N-acetylglucosamine metabolic process"/>
    <property type="evidence" value="ECO:0007669"/>
    <property type="project" value="TreeGrafter"/>
</dbReference>
<dbReference type="GO" id="GO:0006790">
    <property type="term" value="P:sulfur compound metabolic process"/>
    <property type="evidence" value="ECO:0007669"/>
    <property type="project" value="TreeGrafter"/>
</dbReference>